<dbReference type="InterPro" id="IPR011294">
    <property type="entry name" value="3-OHbutyrate_DH"/>
</dbReference>
<protein>
    <submittedName>
        <fullName evidence="3">3-hydroxybutyrate dehydrogenase</fullName>
    </submittedName>
</protein>
<dbReference type="InterPro" id="IPR050259">
    <property type="entry name" value="SDR"/>
</dbReference>
<evidence type="ECO:0000313" key="4">
    <source>
        <dbReference type="Proteomes" id="UP000228621"/>
    </source>
</evidence>
<dbReference type="GO" id="GO:0003858">
    <property type="term" value="F:3-hydroxybutyrate dehydrogenase activity"/>
    <property type="evidence" value="ECO:0007669"/>
    <property type="project" value="InterPro"/>
</dbReference>
<dbReference type="Pfam" id="PF00106">
    <property type="entry name" value="adh_short"/>
    <property type="match status" value="1"/>
</dbReference>
<dbReference type="Proteomes" id="UP000228621">
    <property type="component" value="Unassembled WGS sequence"/>
</dbReference>
<gene>
    <name evidence="3" type="ORF">CEX98_01440</name>
</gene>
<reference evidence="4" key="1">
    <citation type="journal article" date="2019" name="Genome Announc.">
        <title>Draft Genome Sequence of Pseudoalteromonas piscicida Strain 36Y ROTHPW, an Hypersaline Seawater Isolate from the South Coast of Sonora, Mexico.</title>
        <authorList>
            <person name="Sanchez-Diaz R."/>
            <person name="Molina-Garza Z.J."/>
            <person name="Cruz-Suarez L.E."/>
            <person name="Selvin J."/>
            <person name="Kiran G.S."/>
            <person name="Ibarra-Gamez J.C."/>
            <person name="Gomez-Gil B."/>
            <person name="Galaviz-Silva L."/>
        </authorList>
    </citation>
    <scope>NUCLEOTIDE SEQUENCE [LARGE SCALE GENOMIC DNA]</scope>
    <source>
        <strain evidence="4">36Y_RITHPW</strain>
    </source>
</reference>
<dbReference type="OrthoDB" id="9786435at2"/>
<dbReference type="FunFam" id="3.40.50.720:FF:000084">
    <property type="entry name" value="Short-chain dehydrogenase reductase"/>
    <property type="match status" value="1"/>
</dbReference>
<comment type="similarity">
    <text evidence="1 2">Belongs to the short-chain dehydrogenases/reductases (SDR) family.</text>
</comment>
<dbReference type="PRINTS" id="PR00080">
    <property type="entry name" value="SDRFAMILY"/>
</dbReference>
<accession>A0A2A5JVH8</accession>
<evidence type="ECO:0000256" key="1">
    <source>
        <dbReference type="ARBA" id="ARBA00006484"/>
    </source>
</evidence>
<dbReference type="Gene3D" id="3.40.50.720">
    <property type="entry name" value="NAD(P)-binding Rossmann-like Domain"/>
    <property type="match status" value="1"/>
</dbReference>
<dbReference type="InterPro" id="IPR036291">
    <property type="entry name" value="NAD(P)-bd_dom_sf"/>
</dbReference>
<dbReference type="GO" id="GO:0032787">
    <property type="term" value="P:monocarboxylic acid metabolic process"/>
    <property type="evidence" value="ECO:0007669"/>
    <property type="project" value="UniProtKB-ARBA"/>
</dbReference>
<dbReference type="InterPro" id="IPR020904">
    <property type="entry name" value="Sc_DH/Rdtase_CS"/>
</dbReference>
<comment type="caution">
    <text evidence="3">The sequence shown here is derived from an EMBL/GenBank/DDBJ whole genome shotgun (WGS) entry which is preliminary data.</text>
</comment>
<name>A0A2A5JVH8_PSEO7</name>
<dbReference type="PANTHER" id="PTHR42879:SF2">
    <property type="entry name" value="3-OXOACYL-[ACYL-CARRIER-PROTEIN] REDUCTASE FABG"/>
    <property type="match status" value="1"/>
</dbReference>
<dbReference type="PANTHER" id="PTHR42879">
    <property type="entry name" value="3-OXOACYL-(ACYL-CARRIER-PROTEIN) REDUCTASE"/>
    <property type="match status" value="1"/>
</dbReference>
<dbReference type="NCBIfam" id="TIGR01963">
    <property type="entry name" value="PHB_DH"/>
    <property type="match status" value="1"/>
</dbReference>
<dbReference type="PROSITE" id="PS00061">
    <property type="entry name" value="ADH_SHORT"/>
    <property type="match status" value="1"/>
</dbReference>
<organism evidence="3 4">
    <name type="scientific">Pseudoalteromonas piscicida</name>
    <dbReference type="NCBI Taxonomy" id="43662"/>
    <lineage>
        <taxon>Bacteria</taxon>
        <taxon>Pseudomonadati</taxon>
        <taxon>Pseudomonadota</taxon>
        <taxon>Gammaproteobacteria</taxon>
        <taxon>Alteromonadales</taxon>
        <taxon>Pseudoalteromonadaceae</taxon>
        <taxon>Pseudoalteromonas</taxon>
    </lineage>
</organism>
<dbReference type="SUPFAM" id="SSF51735">
    <property type="entry name" value="NAD(P)-binding Rossmann-fold domains"/>
    <property type="match status" value="1"/>
</dbReference>
<proteinExistence type="inferred from homology"/>
<evidence type="ECO:0000256" key="2">
    <source>
        <dbReference type="RuleBase" id="RU000363"/>
    </source>
</evidence>
<sequence>MTTAKQLSGKTALITGSTSGIGLATAHVLAQHGANIVLHGLVADEEGQAMAKEFESSYGIQAMFNGANLAQPEAISALMDSAIRTVGAVDILVNNAGIQHTETLEAFPEEKWQAIIAINLSAVFFTMQKAIPTMKQKGWGRIINVASVHGLVASLKKSAYCAAKHGVVGVTKVAALENAEYGITANSICPGWVDTPLISAQIQDFADKQGIEYAQAKRDLVTTKQAIPDMAQPNQIGELILFLCTDAARNISGASLPIDGAWTAQ</sequence>
<evidence type="ECO:0000313" key="3">
    <source>
        <dbReference type="EMBL" id="PCK33418.1"/>
    </source>
</evidence>
<dbReference type="AlphaFoldDB" id="A0A2A5JVH8"/>
<dbReference type="NCBIfam" id="NF009093">
    <property type="entry name" value="PRK12429.1"/>
    <property type="match status" value="1"/>
</dbReference>
<dbReference type="PRINTS" id="PR00081">
    <property type="entry name" value="GDHRDH"/>
</dbReference>
<dbReference type="EMBL" id="NKHF01000007">
    <property type="protein sequence ID" value="PCK33418.1"/>
    <property type="molecule type" value="Genomic_DNA"/>
</dbReference>
<keyword evidence="4" id="KW-1185">Reference proteome</keyword>
<dbReference type="RefSeq" id="WP_099640368.1">
    <property type="nucleotide sequence ID" value="NZ_NKHF01000007.1"/>
</dbReference>
<dbReference type="InterPro" id="IPR002347">
    <property type="entry name" value="SDR_fam"/>
</dbReference>